<gene>
    <name evidence="1" type="ORF">ACCO45_004810</name>
</gene>
<protein>
    <submittedName>
        <fullName evidence="1">Uncharacterized protein</fullName>
    </submittedName>
</protein>
<organism evidence="1 2">
    <name type="scientific">Purpureocillium lilacinum</name>
    <name type="common">Paecilomyces lilacinus</name>
    <dbReference type="NCBI Taxonomy" id="33203"/>
    <lineage>
        <taxon>Eukaryota</taxon>
        <taxon>Fungi</taxon>
        <taxon>Dikarya</taxon>
        <taxon>Ascomycota</taxon>
        <taxon>Pezizomycotina</taxon>
        <taxon>Sordariomycetes</taxon>
        <taxon>Hypocreomycetidae</taxon>
        <taxon>Hypocreales</taxon>
        <taxon>Ophiocordycipitaceae</taxon>
        <taxon>Purpureocillium</taxon>
    </lineage>
</organism>
<evidence type="ECO:0000313" key="2">
    <source>
        <dbReference type="Proteomes" id="UP001638806"/>
    </source>
</evidence>
<sequence>MSRSAAQQLLSTHLRSAAPSRLLHASALRPVFGARFYSETMSGSGKLKPAARVSGQKQDVHHQRGGRGVAQPAHCEHGPGLLGYNPPPFILDAAKDALDRVECNQYSPTKGRPRLKKAIADAYSPFWGRKIDPETEVTITTGANEGMLSAFMAFIEPGDEVIIFEPFFDQYISNIEMPGGKIVYVPMHPPATGATTTSSAADWTIDFDELERAITPERR</sequence>
<dbReference type="Proteomes" id="UP001638806">
    <property type="component" value="Unassembled WGS sequence"/>
</dbReference>
<comment type="caution">
    <text evidence="1">The sequence shown here is derived from an EMBL/GenBank/DDBJ whole genome shotgun (WGS) entry which is preliminary data.</text>
</comment>
<keyword evidence="2" id="KW-1185">Reference proteome</keyword>
<reference evidence="1" key="1">
    <citation type="submission" date="2024-12" db="EMBL/GenBank/DDBJ databases">
        <title>Comparative genomics and development of molecular markers within Purpureocillium lilacinum and among Purpureocillium species.</title>
        <authorList>
            <person name="Yeh Z.-Y."/>
            <person name="Ni N.-T."/>
            <person name="Lo P.-H."/>
            <person name="Mushyakhwo K."/>
            <person name="Lin C.-F."/>
            <person name="Nai Y.-S."/>
        </authorList>
    </citation>
    <scope>NUCLEOTIDE SEQUENCE</scope>
    <source>
        <strain evidence="1">NCHU-NPUST-175</strain>
    </source>
</reference>
<dbReference type="EMBL" id="JBGNUJ010000004">
    <property type="protein sequence ID" value="KAL3959693.1"/>
    <property type="molecule type" value="Genomic_DNA"/>
</dbReference>
<evidence type="ECO:0000313" key="1">
    <source>
        <dbReference type="EMBL" id="KAL3959693.1"/>
    </source>
</evidence>
<accession>A0ACC4DWL0</accession>
<name>A0ACC4DWL0_PURLI</name>
<proteinExistence type="predicted"/>